<dbReference type="RefSeq" id="XP_001834080.2">
    <property type="nucleotide sequence ID" value="XM_001834028.2"/>
</dbReference>
<feature type="compositionally biased region" description="Polar residues" evidence="1">
    <location>
        <begin position="208"/>
        <end position="219"/>
    </location>
</feature>
<evidence type="ECO:0000256" key="1">
    <source>
        <dbReference type="SAM" id="MobiDB-lite"/>
    </source>
</evidence>
<keyword evidence="3" id="KW-1185">Reference proteome</keyword>
<dbReference type="VEuPathDB" id="FungiDB:CC1G_11050"/>
<dbReference type="HOGENOM" id="CLU_997524_0_0_1"/>
<dbReference type="EMBL" id="AACS02000010">
    <property type="protein sequence ID" value="EAU87772.2"/>
    <property type="molecule type" value="Genomic_DNA"/>
</dbReference>
<organism evidence="2 3">
    <name type="scientific">Coprinopsis cinerea (strain Okayama-7 / 130 / ATCC MYA-4618 / FGSC 9003)</name>
    <name type="common">Inky cap fungus</name>
    <name type="synonym">Hormographiella aspergillata</name>
    <dbReference type="NCBI Taxonomy" id="240176"/>
    <lineage>
        <taxon>Eukaryota</taxon>
        <taxon>Fungi</taxon>
        <taxon>Dikarya</taxon>
        <taxon>Basidiomycota</taxon>
        <taxon>Agaricomycotina</taxon>
        <taxon>Agaricomycetes</taxon>
        <taxon>Agaricomycetidae</taxon>
        <taxon>Agaricales</taxon>
        <taxon>Agaricineae</taxon>
        <taxon>Psathyrellaceae</taxon>
        <taxon>Coprinopsis</taxon>
    </lineage>
</organism>
<dbReference type="Proteomes" id="UP000001861">
    <property type="component" value="Unassembled WGS sequence"/>
</dbReference>
<dbReference type="AlphaFoldDB" id="A8NIV2"/>
<dbReference type="InParanoid" id="A8NIV2"/>
<feature type="region of interest" description="Disordered" evidence="1">
    <location>
        <begin position="1"/>
        <end position="28"/>
    </location>
</feature>
<comment type="caution">
    <text evidence="2">The sequence shown here is derived from an EMBL/GenBank/DDBJ whole genome shotgun (WGS) entry which is preliminary data.</text>
</comment>
<evidence type="ECO:0000313" key="3">
    <source>
        <dbReference type="Proteomes" id="UP000001861"/>
    </source>
</evidence>
<evidence type="ECO:0000313" key="2">
    <source>
        <dbReference type="EMBL" id="EAU87772.2"/>
    </source>
</evidence>
<accession>A8NIV2</accession>
<proteinExistence type="predicted"/>
<protein>
    <submittedName>
        <fullName evidence="2">Uncharacterized protein</fullName>
    </submittedName>
</protein>
<dbReference type="GeneID" id="6010585"/>
<feature type="region of interest" description="Disordered" evidence="1">
    <location>
        <begin position="208"/>
        <end position="228"/>
    </location>
</feature>
<feature type="region of interest" description="Disordered" evidence="1">
    <location>
        <begin position="250"/>
        <end position="279"/>
    </location>
</feature>
<feature type="compositionally biased region" description="Acidic residues" evidence="1">
    <location>
        <begin position="259"/>
        <end position="279"/>
    </location>
</feature>
<gene>
    <name evidence="2" type="ORF">CC1G_11050</name>
</gene>
<sequence length="279" mass="31751">MASPSLPPTRSSSPFPAPTSSPSSSTSSLSLTLSSALTPLSFRLKSEEQQLTDFARISAPFYHRASYDGHRDYFLRTLFSKFLIRHPLAFPHRIPNHIRHEAKTRLFQFFCSQLMAMSAWLCEVPLPMSWREYLDLDTSLDSTEWDEMAEPFLAALNACPGDRFLSYIHPNDMGQLGYDPDVVAPPDYEGDGGNVALNRLRAQFSTRPTATRRITTESDSPCEAFPESPPRWAPYLSFDLDADVPLPSWHPAKRIRWEEPDDEDEDVESEEEDEEDEDE</sequence>
<reference evidence="2 3" key="1">
    <citation type="journal article" date="2010" name="Proc. Natl. Acad. Sci. U.S.A.">
        <title>Insights into evolution of multicellular fungi from the assembled chromosomes of the mushroom Coprinopsis cinerea (Coprinus cinereus).</title>
        <authorList>
            <person name="Stajich J.E."/>
            <person name="Wilke S.K."/>
            <person name="Ahren D."/>
            <person name="Au C.H."/>
            <person name="Birren B.W."/>
            <person name="Borodovsky M."/>
            <person name="Burns C."/>
            <person name="Canback B."/>
            <person name="Casselton L.A."/>
            <person name="Cheng C.K."/>
            <person name="Deng J."/>
            <person name="Dietrich F.S."/>
            <person name="Fargo D.C."/>
            <person name="Farman M.L."/>
            <person name="Gathman A.C."/>
            <person name="Goldberg J."/>
            <person name="Guigo R."/>
            <person name="Hoegger P.J."/>
            <person name="Hooker J.B."/>
            <person name="Huggins A."/>
            <person name="James T.Y."/>
            <person name="Kamada T."/>
            <person name="Kilaru S."/>
            <person name="Kodira C."/>
            <person name="Kues U."/>
            <person name="Kupfer D."/>
            <person name="Kwan H.S."/>
            <person name="Lomsadze A."/>
            <person name="Li W."/>
            <person name="Lilly W.W."/>
            <person name="Ma L.J."/>
            <person name="Mackey A.J."/>
            <person name="Manning G."/>
            <person name="Martin F."/>
            <person name="Muraguchi H."/>
            <person name="Natvig D.O."/>
            <person name="Palmerini H."/>
            <person name="Ramesh M.A."/>
            <person name="Rehmeyer C.J."/>
            <person name="Roe B.A."/>
            <person name="Shenoy N."/>
            <person name="Stanke M."/>
            <person name="Ter-Hovhannisyan V."/>
            <person name="Tunlid A."/>
            <person name="Velagapudi R."/>
            <person name="Vision T.J."/>
            <person name="Zeng Q."/>
            <person name="Zolan M.E."/>
            <person name="Pukkila P.J."/>
        </authorList>
    </citation>
    <scope>NUCLEOTIDE SEQUENCE [LARGE SCALE GENOMIC DNA]</scope>
    <source>
        <strain evidence="3">Okayama-7 / 130 / ATCC MYA-4618 / FGSC 9003</strain>
    </source>
</reference>
<dbReference type="KEGG" id="cci:CC1G_11050"/>
<name>A8NIV2_COPC7</name>